<dbReference type="EMBL" id="OMOF01000368">
    <property type="protein sequence ID" value="SPF49080.1"/>
    <property type="molecule type" value="Genomic_DNA"/>
</dbReference>
<gene>
    <name evidence="1" type="ORF">SBF1_430017</name>
</gene>
<sequence>MIDFLKSYNNRKIYLCEVILLITKQHDILYNIIKCHFNES</sequence>
<accession>A0A2U3LB79</accession>
<name>A0A2U3LB79_9FIRM</name>
<dbReference type="AlphaFoldDB" id="A0A2U3LB79"/>
<organism evidence="1 2">
    <name type="scientific">Candidatus Desulfosporosinus infrequens</name>
    <dbReference type="NCBI Taxonomy" id="2043169"/>
    <lineage>
        <taxon>Bacteria</taxon>
        <taxon>Bacillati</taxon>
        <taxon>Bacillota</taxon>
        <taxon>Clostridia</taxon>
        <taxon>Eubacteriales</taxon>
        <taxon>Desulfitobacteriaceae</taxon>
        <taxon>Desulfosporosinus</taxon>
    </lineage>
</organism>
<protein>
    <submittedName>
        <fullName evidence="1">Uncharacterized protein</fullName>
    </submittedName>
</protein>
<reference evidence="2" key="1">
    <citation type="submission" date="2018-02" db="EMBL/GenBank/DDBJ databases">
        <authorList>
            <person name="Hausmann B."/>
        </authorList>
    </citation>
    <scope>NUCLEOTIDE SEQUENCE [LARGE SCALE GENOMIC DNA]</scope>
    <source>
        <strain evidence="2">Peat soil MAG SbF1</strain>
    </source>
</reference>
<evidence type="ECO:0000313" key="1">
    <source>
        <dbReference type="EMBL" id="SPF49080.1"/>
    </source>
</evidence>
<dbReference type="Proteomes" id="UP000238916">
    <property type="component" value="Unassembled WGS sequence"/>
</dbReference>
<evidence type="ECO:0000313" key="2">
    <source>
        <dbReference type="Proteomes" id="UP000238916"/>
    </source>
</evidence>
<proteinExistence type="predicted"/>